<dbReference type="Gene3D" id="2.40.50.100">
    <property type="match status" value="1"/>
</dbReference>
<dbReference type="SUPFAM" id="SSF51230">
    <property type="entry name" value="Single hybrid motif"/>
    <property type="match status" value="1"/>
</dbReference>
<dbReference type="PANTHER" id="PTHR11715:SF3">
    <property type="entry name" value="GLYCINE CLEAVAGE SYSTEM H PROTEIN-RELATED"/>
    <property type="match status" value="1"/>
</dbReference>
<dbReference type="EMBL" id="DTMF01000338">
    <property type="protein sequence ID" value="HGF35493.1"/>
    <property type="molecule type" value="Genomic_DNA"/>
</dbReference>
<dbReference type="InterPro" id="IPR002930">
    <property type="entry name" value="GCV_H"/>
</dbReference>
<accession>A0A7C3ZCH4</accession>
<dbReference type="PROSITE" id="PS50968">
    <property type="entry name" value="BIOTINYL_LIPOYL"/>
    <property type="match status" value="1"/>
</dbReference>
<reference evidence="3" key="1">
    <citation type="journal article" date="2020" name="mSystems">
        <title>Genome- and Community-Level Interaction Insights into Carbon Utilization and Element Cycling Functions of Hydrothermarchaeota in Hydrothermal Sediment.</title>
        <authorList>
            <person name="Zhou Z."/>
            <person name="Liu Y."/>
            <person name="Xu W."/>
            <person name="Pan J."/>
            <person name="Luo Z.H."/>
            <person name="Li M."/>
        </authorList>
    </citation>
    <scope>NUCLEOTIDE SEQUENCE [LARGE SCALE GENOMIC DNA]</scope>
    <source>
        <strain evidence="3">SpSt-897</strain>
    </source>
</reference>
<dbReference type="CDD" id="cd06848">
    <property type="entry name" value="GCS_H"/>
    <property type="match status" value="1"/>
</dbReference>
<evidence type="ECO:0000259" key="2">
    <source>
        <dbReference type="PROSITE" id="PS50968"/>
    </source>
</evidence>
<protein>
    <submittedName>
        <fullName evidence="3">Glycine cleavage system protein GcvH</fullName>
    </submittedName>
</protein>
<dbReference type="PANTHER" id="PTHR11715">
    <property type="entry name" value="GLYCINE CLEAVAGE SYSTEM H PROTEIN"/>
    <property type="match status" value="1"/>
</dbReference>
<dbReference type="GO" id="GO:0005737">
    <property type="term" value="C:cytoplasm"/>
    <property type="evidence" value="ECO:0007669"/>
    <property type="project" value="TreeGrafter"/>
</dbReference>
<dbReference type="NCBIfam" id="NF002270">
    <property type="entry name" value="PRK01202.1"/>
    <property type="match status" value="1"/>
</dbReference>
<proteinExistence type="predicted"/>
<dbReference type="GO" id="GO:0019464">
    <property type="term" value="P:glycine decarboxylation via glycine cleavage system"/>
    <property type="evidence" value="ECO:0007669"/>
    <property type="project" value="InterPro"/>
</dbReference>
<evidence type="ECO:0000313" key="3">
    <source>
        <dbReference type="EMBL" id="HGF35493.1"/>
    </source>
</evidence>
<sequence>MAIGEIRFSRDHLWIRLDDDLQATSGITDYLQEKLGEIYSLPLPEEGEEIVKEEPFSTVEAKNGRRELIAPVSGEVIELNYETQEVPEIVNEDPMSEGWLLKVELSSSKEFDDLLTEEEYEDFLAEEEGEEED</sequence>
<name>A0A7C3ZCH4_9BACT</name>
<comment type="caution">
    <text evidence="3">The sequence shown here is derived from an EMBL/GenBank/DDBJ whole genome shotgun (WGS) entry which is preliminary data.</text>
</comment>
<feature type="domain" description="Lipoyl-binding" evidence="2">
    <location>
        <begin position="22"/>
        <end position="104"/>
    </location>
</feature>
<dbReference type="InterPro" id="IPR033753">
    <property type="entry name" value="GCV_H/Fam206"/>
</dbReference>
<dbReference type="GO" id="GO:0005960">
    <property type="term" value="C:glycine cleavage complex"/>
    <property type="evidence" value="ECO:0007669"/>
    <property type="project" value="InterPro"/>
</dbReference>
<keyword evidence="1" id="KW-0450">Lipoyl</keyword>
<organism evidence="3">
    <name type="scientific">Desulfobacca acetoxidans</name>
    <dbReference type="NCBI Taxonomy" id="60893"/>
    <lineage>
        <taxon>Bacteria</taxon>
        <taxon>Pseudomonadati</taxon>
        <taxon>Thermodesulfobacteriota</taxon>
        <taxon>Desulfobaccia</taxon>
        <taxon>Desulfobaccales</taxon>
        <taxon>Desulfobaccaceae</taxon>
        <taxon>Desulfobacca</taxon>
    </lineage>
</organism>
<dbReference type="InterPro" id="IPR000089">
    <property type="entry name" value="Biotin_lipoyl"/>
</dbReference>
<gene>
    <name evidence="3" type="primary">gcvH</name>
    <name evidence="3" type="ORF">ENW96_14125</name>
</gene>
<dbReference type="InterPro" id="IPR011053">
    <property type="entry name" value="Single_hybrid_motif"/>
</dbReference>
<dbReference type="AlphaFoldDB" id="A0A7C3ZCH4"/>
<evidence type="ECO:0000256" key="1">
    <source>
        <dbReference type="ARBA" id="ARBA00022823"/>
    </source>
</evidence>
<dbReference type="GO" id="GO:0009249">
    <property type="term" value="P:protein lipoylation"/>
    <property type="evidence" value="ECO:0007669"/>
    <property type="project" value="TreeGrafter"/>
</dbReference>
<dbReference type="Pfam" id="PF01597">
    <property type="entry name" value="GCV_H"/>
    <property type="match status" value="1"/>
</dbReference>